<feature type="signal peptide" evidence="3">
    <location>
        <begin position="1"/>
        <end position="25"/>
    </location>
</feature>
<dbReference type="RefSeq" id="WP_295368935.1">
    <property type="nucleotide sequence ID" value="NZ_DYUC01000043.1"/>
</dbReference>
<feature type="compositionally biased region" description="Acidic residues" evidence="2">
    <location>
        <begin position="290"/>
        <end position="302"/>
    </location>
</feature>
<evidence type="ECO:0000313" key="5">
    <source>
        <dbReference type="EMBL" id="HJG86331.1"/>
    </source>
</evidence>
<dbReference type="InterPro" id="IPR002508">
    <property type="entry name" value="MurNAc-LAA_cat"/>
</dbReference>
<dbReference type="Gene3D" id="3.30.457.10">
    <property type="entry name" value="Copper amine oxidase-like, N-terminal domain"/>
    <property type="match status" value="1"/>
</dbReference>
<dbReference type="SMART" id="SM00646">
    <property type="entry name" value="Ami_3"/>
    <property type="match status" value="1"/>
</dbReference>
<dbReference type="InterPro" id="IPR036582">
    <property type="entry name" value="Mao_N_sf"/>
</dbReference>
<dbReference type="GO" id="GO:0030288">
    <property type="term" value="C:outer membrane-bounded periplasmic space"/>
    <property type="evidence" value="ECO:0007669"/>
    <property type="project" value="TreeGrafter"/>
</dbReference>
<dbReference type="PANTHER" id="PTHR30404">
    <property type="entry name" value="N-ACETYLMURAMOYL-L-ALANINE AMIDASE"/>
    <property type="match status" value="1"/>
</dbReference>
<dbReference type="PANTHER" id="PTHR30404:SF0">
    <property type="entry name" value="N-ACETYLMURAMOYL-L-ALANINE AMIDASE AMIC"/>
    <property type="match status" value="1"/>
</dbReference>
<dbReference type="Gene3D" id="3.40.630.40">
    <property type="entry name" value="Zn-dependent exopeptidases"/>
    <property type="match status" value="1"/>
</dbReference>
<dbReference type="SUPFAM" id="SSF53187">
    <property type="entry name" value="Zn-dependent exopeptidases"/>
    <property type="match status" value="1"/>
</dbReference>
<evidence type="ECO:0000259" key="4">
    <source>
        <dbReference type="SMART" id="SM00646"/>
    </source>
</evidence>
<feature type="region of interest" description="Disordered" evidence="2">
    <location>
        <begin position="290"/>
        <end position="313"/>
    </location>
</feature>
<organism evidence="5 6">
    <name type="scientific">Pseudoflavonifractor capillosus</name>
    <dbReference type="NCBI Taxonomy" id="106588"/>
    <lineage>
        <taxon>Bacteria</taxon>
        <taxon>Bacillati</taxon>
        <taxon>Bacillota</taxon>
        <taxon>Clostridia</taxon>
        <taxon>Eubacteriales</taxon>
        <taxon>Oscillospiraceae</taxon>
        <taxon>Pseudoflavonifractor</taxon>
    </lineage>
</organism>
<sequence length="493" mass="52898">MRQTKRAAAFLLMLALLVSFLPVRAAGPNGLLNIEVHNETTGRYEPQQAEKVNISLDGTVVDLTGDVPGLALGTRTMVPIRTVAEALGATVLWPQGSNQVILRKGADTIVLTLGSADAVVNGQAVPLPDGVPACVVKHQGVERTMVPLRFVSEQLGAQVGWDQDTFTAEIVSGESDTAYITRIQADYDMQTVFIGMDQKLEYRIIDGDGMVTLDILGAELSAGFPGAIAVDNDFIDTVRYAQHGAGLYDGYDRVVRVELALADGVTREKNLTVEQQEDGILITAFRAPEDEPELPETPEEPTDPVNPSNPIDPARRTVVIDPGHGGTSSGAAYEGILEKDLTLPISLKLEALLKAAGYNVVMTRSTDVYLGLYERADIANSVDADIFVSIHANAFDDPSVNGLITYYHPSSGRGKRLAQAIQTPASQATGAKDRGVASADFVVLRETDMCAVLVETGFMTNHDELMKLNDSTYQDKLAQGIAQGIINYLNTLG</sequence>
<dbReference type="EC" id="3.5.1.28" evidence="5"/>
<dbReference type="AlphaFoldDB" id="A0A921SS89"/>
<accession>A0A921SS89</accession>
<dbReference type="Pfam" id="PF07833">
    <property type="entry name" value="Cu_amine_oxidN1"/>
    <property type="match status" value="1"/>
</dbReference>
<feature type="domain" description="MurNAc-LAA" evidence="4">
    <location>
        <begin position="376"/>
        <end position="486"/>
    </location>
</feature>
<reference evidence="5" key="1">
    <citation type="journal article" date="2021" name="PeerJ">
        <title>Extensive microbial diversity within the chicken gut microbiome revealed by metagenomics and culture.</title>
        <authorList>
            <person name="Gilroy R."/>
            <person name="Ravi A."/>
            <person name="Getino M."/>
            <person name="Pursley I."/>
            <person name="Horton D.L."/>
            <person name="Alikhan N.F."/>
            <person name="Baker D."/>
            <person name="Gharbi K."/>
            <person name="Hall N."/>
            <person name="Watson M."/>
            <person name="Adriaenssens E.M."/>
            <person name="Foster-Nyarko E."/>
            <person name="Jarju S."/>
            <person name="Secka A."/>
            <person name="Antonio M."/>
            <person name="Oren A."/>
            <person name="Chaudhuri R.R."/>
            <person name="La Ragione R."/>
            <person name="Hildebrand F."/>
            <person name="Pallen M.J."/>
        </authorList>
    </citation>
    <scope>NUCLEOTIDE SEQUENCE</scope>
    <source>
        <strain evidence="5">CHK179-5677</strain>
    </source>
</reference>
<dbReference type="Pfam" id="PF01520">
    <property type="entry name" value="Amidase_3"/>
    <property type="match status" value="1"/>
</dbReference>
<comment type="caution">
    <text evidence="5">The sequence shown here is derived from an EMBL/GenBank/DDBJ whole genome shotgun (WGS) entry which is preliminary data.</text>
</comment>
<evidence type="ECO:0000256" key="3">
    <source>
        <dbReference type="SAM" id="SignalP"/>
    </source>
</evidence>
<dbReference type="InterPro" id="IPR012854">
    <property type="entry name" value="Cu_amine_oxidase-like_N"/>
</dbReference>
<name>A0A921SS89_9FIRM</name>
<dbReference type="SUPFAM" id="SSF55383">
    <property type="entry name" value="Copper amine oxidase, domain N"/>
    <property type="match status" value="1"/>
</dbReference>
<dbReference type="EMBL" id="DYUC01000043">
    <property type="protein sequence ID" value="HJG86331.1"/>
    <property type="molecule type" value="Genomic_DNA"/>
</dbReference>
<evidence type="ECO:0000313" key="6">
    <source>
        <dbReference type="Proteomes" id="UP000760668"/>
    </source>
</evidence>
<protein>
    <submittedName>
        <fullName evidence="5">N-acetylmuramoyl-L-alanine amidase</fullName>
        <ecNumber evidence="5">3.5.1.28</ecNumber>
    </submittedName>
</protein>
<dbReference type="InterPro" id="IPR050695">
    <property type="entry name" value="N-acetylmuramoyl_amidase_3"/>
</dbReference>
<feature type="chain" id="PRO_5037688513" evidence="3">
    <location>
        <begin position="26"/>
        <end position="493"/>
    </location>
</feature>
<dbReference type="GO" id="GO:0008745">
    <property type="term" value="F:N-acetylmuramoyl-L-alanine amidase activity"/>
    <property type="evidence" value="ECO:0007669"/>
    <property type="project" value="UniProtKB-EC"/>
</dbReference>
<gene>
    <name evidence="5" type="ORF">K8V01_04800</name>
</gene>
<evidence type="ECO:0000256" key="2">
    <source>
        <dbReference type="SAM" id="MobiDB-lite"/>
    </source>
</evidence>
<reference evidence="5" key="2">
    <citation type="submission" date="2021-09" db="EMBL/GenBank/DDBJ databases">
        <authorList>
            <person name="Gilroy R."/>
        </authorList>
    </citation>
    <scope>NUCLEOTIDE SEQUENCE</scope>
    <source>
        <strain evidence="5">CHK179-5677</strain>
    </source>
</reference>
<proteinExistence type="predicted"/>
<dbReference type="Proteomes" id="UP000760668">
    <property type="component" value="Unassembled WGS sequence"/>
</dbReference>
<dbReference type="CDD" id="cd02696">
    <property type="entry name" value="MurNAc-LAA"/>
    <property type="match status" value="1"/>
</dbReference>
<keyword evidence="1 5" id="KW-0378">Hydrolase</keyword>
<evidence type="ECO:0000256" key="1">
    <source>
        <dbReference type="ARBA" id="ARBA00022801"/>
    </source>
</evidence>
<dbReference type="GO" id="GO:0009253">
    <property type="term" value="P:peptidoglycan catabolic process"/>
    <property type="evidence" value="ECO:0007669"/>
    <property type="project" value="InterPro"/>
</dbReference>
<keyword evidence="3" id="KW-0732">Signal</keyword>